<evidence type="ECO:0000313" key="2">
    <source>
        <dbReference type="Proteomes" id="UP000030129"/>
    </source>
</evidence>
<dbReference type="Gene3D" id="2.130.10.10">
    <property type="entry name" value="YVTN repeat-like/Quinoprotein amine dehydrogenase"/>
    <property type="match status" value="1"/>
</dbReference>
<reference evidence="1 2" key="1">
    <citation type="submission" date="2013-09" db="EMBL/GenBank/DDBJ databases">
        <authorList>
            <person name="Zeng Z."/>
            <person name="Chen C."/>
        </authorList>
    </citation>
    <scope>NUCLEOTIDE SEQUENCE [LARGE SCALE GENOMIC DNA]</scope>
    <source>
        <strain evidence="1 2">F44-8</strain>
    </source>
</reference>
<dbReference type="InterPro" id="IPR015943">
    <property type="entry name" value="WD40/YVTN_repeat-like_dom_sf"/>
</dbReference>
<accession>A0A0A2LTX3</accession>
<organism evidence="1 2">
    <name type="scientific">Flavobacterium beibuense F44-8</name>
    <dbReference type="NCBI Taxonomy" id="1406840"/>
    <lineage>
        <taxon>Bacteria</taxon>
        <taxon>Pseudomonadati</taxon>
        <taxon>Bacteroidota</taxon>
        <taxon>Flavobacteriia</taxon>
        <taxon>Flavobacteriales</taxon>
        <taxon>Flavobacteriaceae</taxon>
        <taxon>Flavobacterium</taxon>
    </lineage>
</organism>
<dbReference type="RefSeq" id="WP_035132157.1">
    <property type="nucleotide sequence ID" value="NZ_JRLV01000005.1"/>
</dbReference>
<keyword evidence="2" id="KW-1185">Reference proteome</keyword>
<dbReference type="EMBL" id="JRLV01000005">
    <property type="protein sequence ID" value="KGO82663.1"/>
    <property type="molecule type" value="Genomic_DNA"/>
</dbReference>
<dbReference type="STRING" id="1406840.Q763_06105"/>
<sequence length="348" mass="39187">MNYNFFKYNNHRVTSIPNGDVELILKPMETGLSALPLVVEGKILLAYGNKKIVLKDSITNNTLWSITLPYVIRDSLIHGEQIFLSNNTSLFVLNFKTGAITAKEDNCNPNLINAVVYEKYIIWPTFIDNTNKVMIFDTAERKVSGSYTLPGIASFMLLEENNIIYNTYPNKIYSQKAINAEKNWEQVITQKNPAEEFVNDYPFIINNSIFLTLFPHTVKSYNLITGALNWEFSSGTGINSFSANFCNDNEIALFSGNTIFHLDSKNGNLIKKTELGGALGISSGAYQLSFTDGKKAVFYSYTLQNIIVIDIITLKESKKISLKKGVKHPPFIANNKLFVLDKDGNLYY</sequence>
<dbReference type="InterPro" id="IPR011047">
    <property type="entry name" value="Quinoprotein_ADH-like_sf"/>
</dbReference>
<evidence type="ECO:0008006" key="3">
    <source>
        <dbReference type="Google" id="ProtNLM"/>
    </source>
</evidence>
<dbReference type="AlphaFoldDB" id="A0A0A2LTX3"/>
<evidence type="ECO:0000313" key="1">
    <source>
        <dbReference type="EMBL" id="KGO82663.1"/>
    </source>
</evidence>
<dbReference type="Proteomes" id="UP000030129">
    <property type="component" value="Unassembled WGS sequence"/>
</dbReference>
<comment type="caution">
    <text evidence="1">The sequence shown here is derived from an EMBL/GenBank/DDBJ whole genome shotgun (WGS) entry which is preliminary data.</text>
</comment>
<dbReference type="SUPFAM" id="SSF50998">
    <property type="entry name" value="Quinoprotein alcohol dehydrogenase-like"/>
    <property type="match status" value="1"/>
</dbReference>
<gene>
    <name evidence="1" type="ORF">Q763_06105</name>
</gene>
<proteinExistence type="predicted"/>
<name>A0A0A2LTX3_9FLAO</name>
<protein>
    <recommendedName>
        <fullName evidence="3">Pyrrolo-quinoline quinone</fullName>
    </recommendedName>
</protein>